<name>A0A2K9MG87_9RHOB</name>
<evidence type="ECO:0000313" key="3">
    <source>
        <dbReference type="EMBL" id="AUM74667.1"/>
    </source>
</evidence>
<accession>A0A2K9MG87</accession>
<comment type="subcellular location">
    <subcellularLocation>
        <location evidence="1">Cell outer membrane</location>
    </subcellularLocation>
</comment>
<dbReference type="AlphaFoldDB" id="A0A2K9MG87"/>
<feature type="signal peptide" evidence="1">
    <location>
        <begin position="1"/>
        <end position="24"/>
    </location>
</feature>
<comment type="function">
    <text evidence="1">Involved in the assembly of lipopolysaccharide (LPS) at the surface of the outer membrane.</text>
</comment>
<dbReference type="KEGG" id="paru:CYR75_10580"/>
<protein>
    <recommendedName>
        <fullName evidence="1">LPS-assembly protein LptD</fullName>
    </recommendedName>
</protein>
<dbReference type="Pfam" id="PF04453">
    <property type="entry name" value="LptD"/>
    <property type="match status" value="1"/>
</dbReference>
<keyword evidence="1" id="KW-0472">Membrane</keyword>
<dbReference type="GO" id="GO:1990351">
    <property type="term" value="C:transporter complex"/>
    <property type="evidence" value="ECO:0007669"/>
    <property type="project" value="TreeGrafter"/>
</dbReference>
<dbReference type="PANTHER" id="PTHR30189:SF1">
    <property type="entry name" value="LPS-ASSEMBLY PROTEIN LPTD"/>
    <property type="match status" value="1"/>
</dbReference>
<gene>
    <name evidence="1" type="primary">lptD</name>
    <name evidence="3" type="ORF">CYR75_10580</name>
</gene>
<dbReference type="InterPro" id="IPR007543">
    <property type="entry name" value="LptD_C"/>
</dbReference>
<dbReference type="PANTHER" id="PTHR30189">
    <property type="entry name" value="LPS-ASSEMBLY PROTEIN"/>
    <property type="match status" value="1"/>
</dbReference>
<proteinExistence type="inferred from homology"/>
<evidence type="ECO:0000259" key="2">
    <source>
        <dbReference type="Pfam" id="PF04453"/>
    </source>
</evidence>
<evidence type="ECO:0000256" key="1">
    <source>
        <dbReference type="HAMAP-Rule" id="MF_01411"/>
    </source>
</evidence>
<reference evidence="4" key="1">
    <citation type="submission" date="2017-12" db="EMBL/GenBank/DDBJ databases">
        <title>Genomic analysis of Paracoccus sp. CBA4604.</title>
        <authorList>
            <person name="Roh S.W."/>
            <person name="Kim J.Y."/>
            <person name="Kim J.S."/>
        </authorList>
    </citation>
    <scope>NUCLEOTIDE SEQUENCE [LARGE SCALE GENOMIC DNA]</scope>
    <source>
        <strain evidence="4">CBA4604</strain>
    </source>
</reference>
<evidence type="ECO:0000313" key="4">
    <source>
        <dbReference type="Proteomes" id="UP000234882"/>
    </source>
</evidence>
<keyword evidence="1" id="KW-0998">Cell outer membrane</keyword>
<feature type="chain" id="PRO_5015017006" description="LPS-assembly protein LptD" evidence="1">
    <location>
        <begin position="25"/>
        <end position="788"/>
    </location>
</feature>
<keyword evidence="1" id="KW-0732">Signal</keyword>
<dbReference type="GO" id="GO:0043165">
    <property type="term" value="P:Gram-negative-bacterium-type cell outer membrane assembly"/>
    <property type="evidence" value="ECO:0007669"/>
    <property type="project" value="UniProtKB-UniRule"/>
</dbReference>
<feature type="domain" description="LptD C-terminal" evidence="2">
    <location>
        <begin position="350"/>
        <end position="711"/>
    </location>
</feature>
<dbReference type="HAMAP" id="MF_01411">
    <property type="entry name" value="LPS_assembly_LptD"/>
    <property type="match status" value="1"/>
</dbReference>
<dbReference type="Proteomes" id="UP000234882">
    <property type="component" value="Chromosome"/>
</dbReference>
<dbReference type="GO" id="GO:0015920">
    <property type="term" value="P:lipopolysaccharide transport"/>
    <property type="evidence" value="ECO:0007669"/>
    <property type="project" value="InterPro"/>
</dbReference>
<comment type="caution">
    <text evidence="1">Lacks conserved residue(s) required for the propagation of feature annotation.</text>
</comment>
<organism evidence="3 4">
    <name type="scientific">Paracoccus jeotgali</name>
    <dbReference type="NCBI Taxonomy" id="2065379"/>
    <lineage>
        <taxon>Bacteria</taxon>
        <taxon>Pseudomonadati</taxon>
        <taxon>Pseudomonadota</taxon>
        <taxon>Alphaproteobacteria</taxon>
        <taxon>Rhodobacterales</taxon>
        <taxon>Paracoccaceae</taxon>
        <taxon>Paracoccus</taxon>
    </lineage>
</organism>
<dbReference type="InterPro" id="IPR050218">
    <property type="entry name" value="LptD"/>
</dbReference>
<dbReference type="EMBL" id="CP025583">
    <property type="protein sequence ID" value="AUM74667.1"/>
    <property type="molecule type" value="Genomic_DNA"/>
</dbReference>
<comment type="similarity">
    <text evidence="1">Belongs to the LptD family.</text>
</comment>
<comment type="subunit">
    <text evidence="1">Component of the lipopolysaccharide transport and assembly complex.</text>
</comment>
<keyword evidence="4" id="KW-1185">Reference proteome</keyword>
<dbReference type="OrthoDB" id="9760225at2"/>
<dbReference type="GO" id="GO:0009279">
    <property type="term" value="C:cell outer membrane"/>
    <property type="evidence" value="ECO:0007669"/>
    <property type="project" value="UniProtKB-SubCell"/>
</dbReference>
<dbReference type="InterPro" id="IPR020889">
    <property type="entry name" value="LipoPS_assembly_LptD"/>
</dbReference>
<sequence precursor="true">MMRRSALFALSVAASALTLAPAVAQDLSPAPGVTRPWWQGDPAYAGLARPALAPTEIGGLNAPNADGTELSRLTRAAAARPPEITLSGEDIEDDGGAATLLADRISLSGDRTLTASGGVVVWYQGARLLARQVRYDGATGRMDITGPIHLTRPGLAGTSDDAIIIADQAQLSQDLREGLVRGARLVLARELQMAAREVALTGGGRFTTLTHVVASSCRICAESPTPLWEIRAKSIVHDDLAQTLTFERPQLRAFGVPVAAWPGTLRAPDPTVERMTGFLRPRIRTTSGLGFGVMLPWFKTLGPHADVTLTPYLSASQTTTLMLRYRQAFQNGATEWNGAVSRDDLRPDETRGYLFGAAQWSLPRGYSLGMQLQVVSDDAYLRDYDVSDADRLWSGLTLQRVKRDRLVWARAGNYHSLREDEDNSTSPAQVAEAMWVRRWQVAGGQARLVWSANALRRPSTLDGVGRDMARASMDLDWQRNTILSSGLVLGTAAGLGADLYAIRDDDAFDDTVLRTRPWVAATLRYPLTGSDGTASYVLEPVAQLVWSPQRHRHDDAVPNEDSRQVEFDEGNLFALSRYPGWDERETGLRANLGVTWTRFDPAGWSLSLAAGRIWRADADDRPETPKLLRGTRSDWLVAGHYSDASGLSLANRALLNDDLRLTRDELRIGWARPELELSLGYLWMQADESEGRARELSELTGEVGWQLAPGWWGSAYARHDLAASRAQKAGLGVAYRNECITVEAAVSRRFTDTAELNPETDFDLSVRLGGFGAQPDGKGTVARRACMR</sequence>